<sequence>MKLWLKSYSTTLKSKSPKKQGNLSCHKWPLPFHGAGQQQSGFGAGPNKPKPHVAVRLLGPEACNRGNSCGSSMRIFPREEEMKWSIENSRKSQKSQGPSAWQGPLMHEFTEEYSGSKSFLVGIIGNISSEPQISSNSRLTTSEVRDTYTVDLDATRPRCDSTRVTDTFDGVS</sequence>
<dbReference type="InParanoid" id="A0A2H3CU49"/>
<keyword evidence="2" id="KW-1185">Reference proteome</keyword>
<name>A0A2H3CU49_ARMGA</name>
<dbReference type="AlphaFoldDB" id="A0A2H3CU49"/>
<protein>
    <submittedName>
        <fullName evidence="1">Uncharacterized protein</fullName>
    </submittedName>
</protein>
<dbReference type="EMBL" id="KZ293714">
    <property type="protein sequence ID" value="PBK82702.1"/>
    <property type="molecule type" value="Genomic_DNA"/>
</dbReference>
<dbReference type="Proteomes" id="UP000217790">
    <property type="component" value="Unassembled WGS sequence"/>
</dbReference>
<gene>
    <name evidence="1" type="ORF">ARMGADRAFT_1038477</name>
</gene>
<evidence type="ECO:0000313" key="2">
    <source>
        <dbReference type="Proteomes" id="UP000217790"/>
    </source>
</evidence>
<evidence type="ECO:0000313" key="1">
    <source>
        <dbReference type="EMBL" id="PBK82702.1"/>
    </source>
</evidence>
<organism evidence="1 2">
    <name type="scientific">Armillaria gallica</name>
    <name type="common">Bulbous honey fungus</name>
    <name type="synonym">Armillaria bulbosa</name>
    <dbReference type="NCBI Taxonomy" id="47427"/>
    <lineage>
        <taxon>Eukaryota</taxon>
        <taxon>Fungi</taxon>
        <taxon>Dikarya</taxon>
        <taxon>Basidiomycota</taxon>
        <taxon>Agaricomycotina</taxon>
        <taxon>Agaricomycetes</taxon>
        <taxon>Agaricomycetidae</taxon>
        <taxon>Agaricales</taxon>
        <taxon>Marasmiineae</taxon>
        <taxon>Physalacriaceae</taxon>
        <taxon>Armillaria</taxon>
    </lineage>
</organism>
<reference evidence="2" key="1">
    <citation type="journal article" date="2017" name="Nat. Ecol. Evol.">
        <title>Genome expansion and lineage-specific genetic innovations in the forest pathogenic fungi Armillaria.</title>
        <authorList>
            <person name="Sipos G."/>
            <person name="Prasanna A.N."/>
            <person name="Walter M.C."/>
            <person name="O'Connor E."/>
            <person name="Balint B."/>
            <person name="Krizsan K."/>
            <person name="Kiss B."/>
            <person name="Hess J."/>
            <person name="Varga T."/>
            <person name="Slot J."/>
            <person name="Riley R."/>
            <person name="Boka B."/>
            <person name="Rigling D."/>
            <person name="Barry K."/>
            <person name="Lee J."/>
            <person name="Mihaltcheva S."/>
            <person name="LaButti K."/>
            <person name="Lipzen A."/>
            <person name="Waldron R."/>
            <person name="Moloney N.M."/>
            <person name="Sperisen C."/>
            <person name="Kredics L."/>
            <person name="Vagvoelgyi C."/>
            <person name="Patrignani A."/>
            <person name="Fitzpatrick D."/>
            <person name="Nagy I."/>
            <person name="Doyle S."/>
            <person name="Anderson J.B."/>
            <person name="Grigoriev I.V."/>
            <person name="Gueldener U."/>
            <person name="Muensterkoetter M."/>
            <person name="Nagy L.G."/>
        </authorList>
    </citation>
    <scope>NUCLEOTIDE SEQUENCE [LARGE SCALE GENOMIC DNA]</scope>
    <source>
        <strain evidence="2">Ar21-2</strain>
    </source>
</reference>
<accession>A0A2H3CU49</accession>
<proteinExistence type="predicted"/>